<dbReference type="RefSeq" id="WP_183600211.1">
    <property type="nucleotide sequence ID" value="NZ_JACHXK010000004.1"/>
</dbReference>
<evidence type="ECO:0000313" key="3">
    <source>
        <dbReference type="Proteomes" id="UP000570361"/>
    </source>
</evidence>
<name>A0A7W5AXJ9_9BACL</name>
<gene>
    <name evidence="2" type="ORF">FHS18_002386</name>
</gene>
<feature type="transmembrane region" description="Helical" evidence="1">
    <location>
        <begin position="7"/>
        <end position="33"/>
    </location>
</feature>
<sequence length="97" mass="10719">MKVRIGLGIVAHFILGLMLPYVVVGSVVLLYGFMAPPTDAERTKGLIIGIIYLAFFIGVNFLTLRGLPGRQRLQLFLVQFAVFMVAAVSMFASLRWS</sequence>
<accession>A0A7W5AXJ9</accession>
<keyword evidence="1" id="KW-1133">Transmembrane helix</keyword>
<keyword evidence="3" id="KW-1185">Reference proteome</keyword>
<dbReference type="EMBL" id="JACHXK010000004">
    <property type="protein sequence ID" value="MBB3110319.1"/>
    <property type="molecule type" value="Genomic_DNA"/>
</dbReference>
<feature type="transmembrane region" description="Helical" evidence="1">
    <location>
        <begin position="45"/>
        <end position="63"/>
    </location>
</feature>
<comment type="caution">
    <text evidence="2">The sequence shown here is derived from an EMBL/GenBank/DDBJ whole genome shotgun (WGS) entry which is preliminary data.</text>
</comment>
<dbReference type="Proteomes" id="UP000570361">
    <property type="component" value="Unassembled WGS sequence"/>
</dbReference>
<keyword evidence="1" id="KW-0472">Membrane</keyword>
<evidence type="ECO:0000256" key="1">
    <source>
        <dbReference type="SAM" id="Phobius"/>
    </source>
</evidence>
<feature type="transmembrane region" description="Helical" evidence="1">
    <location>
        <begin position="75"/>
        <end position="94"/>
    </location>
</feature>
<organism evidence="2 3">
    <name type="scientific">Paenibacillus phyllosphaerae</name>
    <dbReference type="NCBI Taxonomy" id="274593"/>
    <lineage>
        <taxon>Bacteria</taxon>
        <taxon>Bacillati</taxon>
        <taxon>Bacillota</taxon>
        <taxon>Bacilli</taxon>
        <taxon>Bacillales</taxon>
        <taxon>Paenibacillaceae</taxon>
        <taxon>Paenibacillus</taxon>
    </lineage>
</organism>
<keyword evidence="1" id="KW-0812">Transmembrane</keyword>
<reference evidence="2 3" key="1">
    <citation type="submission" date="2020-08" db="EMBL/GenBank/DDBJ databases">
        <title>Genomic Encyclopedia of Type Strains, Phase III (KMG-III): the genomes of soil and plant-associated and newly described type strains.</title>
        <authorList>
            <person name="Whitman W."/>
        </authorList>
    </citation>
    <scope>NUCLEOTIDE SEQUENCE [LARGE SCALE GENOMIC DNA]</scope>
    <source>
        <strain evidence="2 3">CECT 5862</strain>
    </source>
</reference>
<dbReference type="AlphaFoldDB" id="A0A7W5AXJ9"/>
<evidence type="ECO:0000313" key="2">
    <source>
        <dbReference type="EMBL" id="MBB3110319.1"/>
    </source>
</evidence>
<proteinExistence type="predicted"/>
<protein>
    <submittedName>
        <fullName evidence="2">Uncharacterized protein</fullName>
    </submittedName>
</protein>